<dbReference type="GO" id="GO:0047456">
    <property type="term" value="F:2-methylisocitrate dehydratase activity"/>
    <property type="evidence" value="ECO:0007669"/>
    <property type="project" value="UniProtKB-EC"/>
</dbReference>
<dbReference type="GO" id="GO:0003730">
    <property type="term" value="F:mRNA 3'-UTR binding"/>
    <property type="evidence" value="ECO:0007669"/>
    <property type="project" value="UniProtKB-ARBA"/>
</dbReference>
<dbReference type="KEGG" id="cja:CJA_2001"/>
<comment type="catalytic activity">
    <reaction evidence="15 16">
        <text>citrate = D-threo-isocitrate</text>
        <dbReference type="Rhea" id="RHEA:10336"/>
        <dbReference type="ChEBI" id="CHEBI:15562"/>
        <dbReference type="ChEBI" id="CHEBI:16947"/>
        <dbReference type="EC" id="4.2.1.3"/>
    </reaction>
</comment>
<feature type="binding site" evidence="18">
    <location>
        <position position="818"/>
    </location>
    <ligand>
        <name>substrate</name>
    </ligand>
</feature>
<dbReference type="UniPathway" id="UPA00946"/>
<evidence type="ECO:0000256" key="1">
    <source>
        <dbReference type="ARBA" id="ARBA00000118"/>
    </source>
</evidence>
<dbReference type="CDD" id="cd01576">
    <property type="entry name" value="AcnB_Swivel"/>
    <property type="match status" value="1"/>
</dbReference>
<feature type="domain" description="Aconitase/3-isopropylmalate dehydratase large subunit alpha/beta/alpha" evidence="20">
    <location>
        <begin position="493"/>
        <end position="840"/>
    </location>
</feature>
<dbReference type="InterPro" id="IPR015928">
    <property type="entry name" value="Aconitase/3IPM_dehydase_swvl"/>
</dbReference>
<dbReference type="FunFam" id="3.20.19.10:FF:000004">
    <property type="entry name" value="Aconitate hydratase B"/>
    <property type="match status" value="1"/>
</dbReference>
<dbReference type="Pfam" id="PF00330">
    <property type="entry name" value="Aconitase"/>
    <property type="match status" value="1"/>
</dbReference>
<evidence type="ECO:0000256" key="16">
    <source>
        <dbReference type="PIRNR" id="PIRNR036687"/>
    </source>
</evidence>
<comment type="similarity">
    <text evidence="4 16">Belongs to the aconitase/IPM isomerase family.</text>
</comment>
<keyword evidence="12 17" id="KW-0408">Iron</keyword>
<dbReference type="GO" id="GO:0003994">
    <property type="term" value="F:aconitate hydratase activity"/>
    <property type="evidence" value="ECO:0007669"/>
    <property type="project" value="UniProtKB-EC"/>
</dbReference>
<evidence type="ECO:0000256" key="9">
    <source>
        <dbReference type="ARBA" id="ARBA00022532"/>
    </source>
</evidence>
<dbReference type="Gene3D" id="1.25.40.310">
    <property type="entry name" value="Aconitate B, HEAT-like domain"/>
    <property type="match status" value="1"/>
</dbReference>
<dbReference type="GO" id="GO:0051539">
    <property type="term" value="F:4 iron, 4 sulfur cluster binding"/>
    <property type="evidence" value="ECO:0007669"/>
    <property type="project" value="UniProtKB-KW"/>
</dbReference>
<proteinExistence type="inferred from homology"/>
<feature type="domain" description="Aconitase B HEAT-like" evidence="22">
    <location>
        <begin position="26"/>
        <end position="178"/>
    </location>
</feature>
<evidence type="ECO:0000256" key="7">
    <source>
        <dbReference type="ARBA" id="ARBA00019379"/>
    </source>
</evidence>
<keyword evidence="10 17" id="KW-0479">Metal-binding</keyword>
<keyword evidence="8 17" id="KW-0004">4Fe-4S</keyword>
<dbReference type="Gene3D" id="3.40.1060.10">
    <property type="entry name" value="Aconitase, Domain 2"/>
    <property type="match status" value="1"/>
</dbReference>
<evidence type="ECO:0000256" key="13">
    <source>
        <dbReference type="ARBA" id="ARBA00023014"/>
    </source>
</evidence>
<dbReference type="InterPro" id="IPR004406">
    <property type="entry name" value="Aconitase_B"/>
</dbReference>
<feature type="binding site" evidence="18">
    <location>
        <position position="213"/>
    </location>
    <ligand>
        <name>substrate</name>
    </ligand>
</feature>
<evidence type="ECO:0000256" key="3">
    <source>
        <dbReference type="ARBA" id="ARBA00005026"/>
    </source>
</evidence>
<organism evidence="23 24">
    <name type="scientific">Cellvibrio japonicus (strain Ueda107)</name>
    <name type="common">Pseudomonas fluorescens subsp. cellulosa</name>
    <dbReference type="NCBI Taxonomy" id="498211"/>
    <lineage>
        <taxon>Bacteria</taxon>
        <taxon>Pseudomonadati</taxon>
        <taxon>Pseudomonadota</taxon>
        <taxon>Gammaproteobacteria</taxon>
        <taxon>Cellvibrionales</taxon>
        <taxon>Cellvibrionaceae</taxon>
        <taxon>Cellvibrio</taxon>
    </lineage>
</organism>
<dbReference type="InterPro" id="IPR036008">
    <property type="entry name" value="Aconitase_4Fe-4S_dom"/>
</dbReference>
<keyword evidence="24" id="KW-1185">Reference proteome</keyword>
<dbReference type="SUPFAM" id="SSF74778">
    <property type="entry name" value="Aconitase B, N-terminal domain"/>
    <property type="match status" value="1"/>
</dbReference>
<evidence type="ECO:0000256" key="15">
    <source>
        <dbReference type="ARBA" id="ARBA00023501"/>
    </source>
</evidence>
<dbReference type="InterPro" id="IPR015929">
    <property type="entry name" value="Aconitase_B_swivel"/>
</dbReference>
<evidence type="ECO:0000256" key="8">
    <source>
        <dbReference type="ARBA" id="ARBA00022485"/>
    </source>
</evidence>
<dbReference type="GO" id="GO:0019629">
    <property type="term" value="P:propionate catabolic process, 2-methylcitrate cycle"/>
    <property type="evidence" value="ECO:0007669"/>
    <property type="project" value="TreeGrafter"/>
</dbReference>
<dbReference type="InterPro" id="IPR015931">
    <property type="entry name" value="Acnase/IPM_dHydase_lsu_aba_1/3"/>
</dbReference>
<dbReference type="PROSITE" id="PS01244">
    <property type="entry name" value="ACONITASE_2"/>
    <property type="match status" value="1"/>
</dbReference>
<dbReference type="SUPFAM" id="SSF53732">
    <property type="entry name" value="Aconitase iron-sulfur domain"/>
    <property type="match status" value="1"/>
</dbReference>
<feature type="region of interest" description="Disordered" evidence="19">
    <location>
        <begin position="1"/>
        <end position="22"/>
    </location>
</feature>
<keyword evidence="11" id="KW-0694">RNA-binding</keyword>
<accession>B3PHK1</accession>
<dbReference type="InterPro" id="IPR015932">
    <property type="entry name" value="Aconitase_dom2"/>
</dbReference>
<dbReference type="PANTHER" id="PTHR43160">
    <property type="entry name" value="ACONITATE HYDRATASE B"/>
    <property type="match status" value="1"/>
</dbReference>
<evidence type="ECO:0000256" key="10">
    <source>
        <dbReference type="ARBA" id="ARBA00022723"/>
    </source>
</evidence>
<dbReference type="AlphaFoldDB" id="B3PHK1"/>
<dbReference type="PANTHER" id="PTHR43160:SF4">
    <property type="entry name" value="ACONITATE HYDRATASE B"/>
    <property type="match status" value="1"/>
</dbReference>
<feature type="binding site" evidence="18">
    <location>
        <position position="813"/>
    </location>
    <ligand>
        <name>substrate</name>
    </ligand>
</feature>
<evidence type="ECO:0000256" key="6">
    <source>
        <dbReference type="ARBA" id="ARBA00013250"/>
    </source>
</evidence>
<feature type="domain" description="Aconitase B swivel" evidence="21">
    <location>
        <begin position="190"/>
        <end position="404"/>
    </location>
</feature>
<dbReference type="InterPro" id="IPR015933">
    <property type="entry name" value="Aconitase_B_HEAT-like_dom"/>
</dbReference>
<dbReference type="SUPFAM" id="SSF52016">
    <property type="entry name" value="LeuD/IlvD-like"/>
    <property type="match status" value="1"/>
</dbReference>
<dbReference type="EC" id="4.2.1.3" evidence="5 16"/>
<comment type="pathway">
    <text evidence="3">Organic acid metabolism; propanoate degradation.</text>
</comment>
<dbReference type="Pfam" id="PF06434">
    <property type="entry name" value="Aconitase_2_N"/>
    <property type="match status" value="1"/>
</dbReference>
<dbReference type="Gene3D" id="3.20.19.10">
    <property type="entry name" value="Aconitase, domain 4"/>
    <property type="match status" value="1"/>
</dbReference>
<feature type="binding site" evidence="18">
    <location>
        <begin position="266"/>
        <end position="268"/>
    </location>
    <ligand>
        <name>substrate</name>
    </ligand>
</feature>
<keyword evidence="14 16" id="KW-0456">Lyase</keyword>
<comment type="pathway">
    <text evidence="2 16">Carbohydrate metabolism; tricarboxylic acid cycle; isocitrate from oxaloacetate: step 2/2.</text>
</comment>
<sequence>MDSLPRQRSCRRSNPYTNEDKTVLEAYRKQVAERAAEGVPPKPLTAEQVAGLVELLKNPPAGEAEVLLDLITNRVPPGVDEAAYVKAAFLSAIVKGEATSPLIDKSLAVKLLGMMLGGYNIETLVNLLDNADLAALAADQLKHTLLMFDAFHDVEEKAKAGNTHAQALLQSWADGEWFVSKPKVPESIKLTVFKVTGETNTDDLSPAPDAWSRPDIPLHALAMYKMAREGLTPDEPGKIGPIQQIEALKTKGYPLVFVGDVVGTGSSRKSATNSVLWFIGEDIPGVPNKRTGGVCIGGKVAPIFYNTMEDAGALVFEAPVDTLNMGDVVEIRPYDGKILNAETGEVLSEFSLKSDVLLDEVQAGGRIPLIIGRGLTTKARESLGLPPSTLFRLPQAPVDTGKGFTLAQKMVGKACGVTGIRPGTYCEPKMTTVGSQDTTGPMTRDELKDLACLGFSADLTMQSFCHTAAYPKPVDIETQHTLPDFIMTRGGVSLRPGDGIIHSWLNRMLLPDTVGTGGDSHTRFPIGISFPAGSGLVAFAAATGVMPLDMPESVLVRFKGEMQPGITLRDLVNAIPLYAIKQGLLTVEKKGKKNIFSGRILEVEGLPNLKVEQAFEISDASAERSAAGCTIKLDKEPIIEYLKSNITMLRWMIEQGYGDIRTIERRARKMEEWLENPVLMEADADAEYAAIIDIDLADIKEPILACPNDPDDVKVLSDVAGDKIDEVFIGSCMTNIGHFRAAGKLLSATKDELSTRLWIAPPTKMDAHQLMEEGYYSIFGVKGARTEMPGCSLCMGNQARVAKNSTVVSTSTRNFPNRLGEGANVYLASAELAAIAAVLGKLPTPEEYLSYAQKIDSMSADIYRYLNFNEIESYQSAANEGKRIAAVEIQTVAI</sequence>
<dbReference type="GO" id="GO:0046872">
    <property type="term" value="F:metal ion binding"/>
    <property type="evidence" value="ECO:0007669"/>
    <property type="project" value="UniProtKB-KW"/>
</dbReference>
<dbReference type="EMBL" id="CP000934">
    <property type="protein sequence ID" value="ACE84476.1"/>
    <property type="molecule type" value="Genomic_DNA"/>
</dbReference>
<feature type="binding site" evidence="18">
    <location>
        <begin position="436"/>
        <end position="438"/>
    </location>
    <ligand>
        <name>substrate</name>
    </ligand>
</feature>
<dbReference type="PIRSF" id="PIRSF036687">
    <property type="entry name" value="AcnB"/>
    <property type="match status" value="1"/>
</dbReference>
<evidence type="ECO:0000256" key="2">
    <source>
        <dbReference type="ARBA" id="ARBA00004717"/>
    </source>
</evidence>
<evidence type="ECO:0000256" key="11">
    <source>
        <dbReference type="ARBA" id="ARBA00022884"/>
    </source>
</evidence>
<evidence type="ECO:0000256" key="5">
    <source>
        <dbReference type="ARBA" id="ARBA00012926"/>
    </source>
</evidence>
<evidence type="ECO:0000256" key="12">
    <source>
        <dbReference type="ARBA" id="ARBA00023004"/>
    </source>
</evidence>
<evidence type="ECO:0000259" key="21">
    <source>
        <dbReference type="Pfam" id="PF06434"/>
    </source>
</evidence>
<dbReference type="InterPro" id="IPR036288">
    <property type="entry name" value="Aconitase_B_HEAT-like_dom_sf"/>
</dbReference>
<dbReference type="InterPro" id="IPR018136">
    <property type="entry name" value="Aconitase_4Fe-4S_BS"/>
</dbReference>
<feature type="binding site" evidence="17">
    <location>
        <position position="791"/>
    </location>
    <ligand>
        <name>[4Fe-4S] cluster</name>
        <dbReference type="ChEBI" id="CHEBI:49883"/>
    </ligand>
</feature>
<dbReference type="NCBIfam" id="NF006690">
    <property type="entry name" value="PRK09238.1"/>
    <property type="match status" value="1"/>
</dbReference>
<evidence type="ECO:0000313" key="23">
    <source>
        <dbReference type="EMBL" id="ACE84476.1"/>
    </source>
</evidence>
<dbReference type="UniPathway" id="UPA00223">
    <property type="reaction ID" value="UER00718"/>
</dbReference>
<dbReference type="CDD" id="cd01581">
    <property type="entry name" value="AcnB"/>
    <property type="match status" value="1"/>
</dbReference>
<dbReference type="HOGENOM" id="CLU_016536_0_0_6"/>
<gene>
    <name evidence="23" type="primary">acnB</name>
    <name evidence="23" type="ordered locus">CJA_2001</name>
</gene>
<dbReference type="STRING" id="498211.CJA_2001"/>
<dbReference type="InterPro" id="IPR001030">
    <property type="entry name" value="Acoase/IPM_deHydtase_lsu_aba"/>
</dbReference>
<dbReference type="FunFam" id="3.30.499.10:FF:000001">
    <property type="entry name" value="Aconitate hydratase B"/>
    <property type="match status" value="1"/>
</dbReference>
<reference evidence="23 24" key="1">
    <citation type="journal article" date="2008" name="J. Bacteriol.">
        <title>Insights into plant cell wall degradation from the genome sequence of the soil bacterium Cellvibrio japonicus.</title>
        <authorList>
            <person name="Deboy R.T."/>
            <person name="Mongodin E.F."/>
            <person name="Fouts D.E."/>
            <person name="Tailford L.E."/>
            <person name="Khouri H."/>
            <person name="Emerson J.B."/>
            <person name="Mohamoud Y."/>
            <person name="Watkins K."/>
            <person name="Henrissat B."/>
            <person name="Gilbert H.J."/>
            <person name="Nelson K.E."/>
        </authorList>
    </citation>
    <scope>NUCLEOTIDE SEQUENCE [LARGE SCALE GENOMIC DNA]</scope>
    <source>
        <strain evidence="23 24">Ueda107</strain>
    </source>
</reference>
<evidence type="ECO:0000259" key="22">
    <source>
        <dbReference type="Pfam" id="PF11791"/>
    </source>
</evidence>
<feature type="binding site" evidence="17">
    <location>
        <position position="732"/>
    </location>
    <ligand>
        <name>[4Fe-4S] cluster</name>
        <dbReference type="ChEBI" id="CHEBI:49883"/>
    </ligand>
</feature>
<evidence type="ECO:0000256" key="4">
    <source>
        <dbReference type="ARBA" id="ARBA00007185"/>
    </source>
</evidence>
<dbReference type="FunFam" id="1.25.40.310:FF:000001">
    <property type="entry name" value="Aconitate hydratase B"/>
    <property type="match status" value="1"/>
</dbReference>
<evidence type="ECO:0000313" key="24">
    <source>
        <dbReference type="Proteomes" id="UP000001036"/>
    </source>
</evidence>
<dbReference type="GO" id="GO:0005829">
    <property type="term" value="C:cytosol"/>
    <property type="evidence" value="ECO:0007669"/>
    <property type="project" value="InterPro"/>
</dbReference>
<dbReference type="PROSITE" id="PS00450">
    <property type="entry name" value="ACONITASE_1"/>
    <property type="match status" value="1"/>
</dbReference>
<dbReference type="eggNOG" id="COG1049">
    <property type="taxonomic scope" value="Bacteria"/>
</dbReference>
<dbReference type="EC" id="4.2.1.99" evidence="6 16"/>
<keyword evidence="13 17" id="KW-0411">Iron-sulfur</keyword>
<keyword evidence="9 16" id="KW-0816">Tricarboxylic acid cycle</keyword>
<feature type="binding site" evidence="17">
    <location>
        <position position="794"/>
    </location>
    <ligand>
        <name>[4Fe-4S] cluster</name>
        <dbReference type="ChEBI" id="CHEBI:49883"/>
    </ligand>
</feature>
<evidence type="ECO:0000259" key="20">
    <source>
        <dbReference type="Pfam" id="PF00330"/>
    </source>
</evidence>
<dbReference type="Gene3D" id="3.30.499.10">
    <property type="entry name" value="Aconitase, domain 3"/>
    <property type="match status" value="2"/>
</dbReference>
<dbReference type="NCBIfam" id="TIGR00117">
    <property type="entry name" value="acnB"/>
    <property type="match status" value="1"/>
</dbReference>
<comment type="cofactor">
    <cofactor evidence="17">
        <name>[4Fe-4S] cluster</name>
        <dbReference type="ChEBI" id="CHEBI:49883"/>
    </cofactor>
    <text evidence="17">Binds 1 [4Fe-4S] cluster per subunit.</text>
</comment>
<dbReference type="Proteomes" id="UP000001036">
    <property type="component" value="Chromosome"/>
</dbReference>
<evidence type="ECO:0000256" key="18">
    <source>
        <dbReference type="PIRSR" id="PIRSR036687-2"/>
    </source>
</evidence>
<dbReference type="Pfam" id="PF11791">
    <property type="entry name" value="Aconitase_B_N"/>
    <property type="match status" value="1"/>
</dbReference>
<protein>
    <recommendedName>
        <fullName evidence="7 16">Aconitate hydratase B</fullName>
        <ecNumber evidence="5 16">4.2.1.3</ecNumber>
        <ecNumber evidence="6 16">4.2.1.99</ecNumber>
    </recommendedName>
    <alternativeName>
        <fullName evidence="16">2-methylisocitrate dehydratase</fullName>
    </alternativeName>
</protein>
<dbReference type="InterPro" id="IPR050926">
    <property type="entry name" value="Aconitase/IPM_isomerase"/>
</dbReference>
<dbReference type="FunFam" id="3.30.499.10:FF:000008">
    <property type="entry name" value="Aconitate hydratase B"/>
    <property type="match status" value="1"/>
</dbReference>
<dbReference type="GO" id="GO:0006099">
    <property type="term" value="P:tricarboxylic acid cycle"/>
    <property type="evidence" value="ECO:0007669"/>
    <property type="project" value="UniProtKB-UniPathway"/>
</dbReference>
<name>B3PHK1_CELJU</name>
<evidence type="ECO:0000256" key="14">
    <source>
        <dbReference type="ARBA" id="ARBA00023239"/>
    </source>
</evidence>
<feature type="binding site" evidence="18">
    <location>
        <position position="520"/>
    </location>
    <ligand>
        <name>substrate</name>
    </ligand>
</feature>
<comment type="catalytic activity">
    <reaction evidence="1 16">
        <text>(2S,3R)-3-hydroxybutane-1,2,3-tricarboxylate = 2-methyl-cis-aconitate + H2O</text>
        <dbReference type="Rhea" id="RHEA:17941"/>
        <dbReference type="ChEBI" id="CHEBI:15377"/>
        <dbReference type="ChEBI" id="CHEBI:57429"/>
        <dbReference type="ChEBI" id="CHEBI:57872"/>
        <dbReference type="EC" id="4.2.1.99"/>
    </reaction>
</comment>
<evidence type="ECO:0000256" key="19">
    <source>
        <dbReference type="SAM" id="MobiDB-lite"/>
    </source>
</evidence>
<evidence type="ECO:0000256" key="17">
    <source>
        <dbReference type="PIRSR" id="PIRSR036687-1"/>
    </source>
</evidence>